<evidence type="ECO:0000313" key="10">
    <source>
        <dbReference type="Proteomes" id="UP000009885"/>
    </source>
</evidence>
<comment type="function">
    <text evidence="5">Catalyzes the interconversion of L-alanine and D-alanine. May also act on other amino acids.</text>
</comment>
<name>K9AM35_9STAP</name>
<reference evidence="9 10" key="1">
    <citation type="journal article" date="2013" name="Genome Announc.">
        <title>Genome Sequence of Staphylococcus massiliensis Strain S46, Isolated from the Surface of Healthy Human Skin.</title>
        <authorList>
            <person name="Srivastav R."/>
            <person name="Singh A."/>
            <person name="Jangir P.K."/>
            <person name="Kumari C."/>
            <person name="Muduli S."/>
            <person name="Sharma R."/>
        </authorList>
    </citation>
    <scope>NUCLEOTIDE SEQUENCE [LARGE SCALE GENOMIC DNA]</scope>
    <source>
        <strain evidence="9 10">S46</strain>
    </source>
</reference>
<dbReference type="Pfam" id="PF00842">
    <property type="entry name" value="Ala_racemase_C"/>
    <property type="match status" value="1"/>
</dbReference>
<accession>K9AM35</accession>
<dbReference type="SUPFAM" id="SSF50621">
    <property type="entry name" value="Alanine racemase C-terminal domain-like"/>
    <property type="match status" value="1"/>
</dbReference>
<evidence type="ECO:0000256" key="4">
    <source>
        <dbReference type="ARBA" id="ARBA00023235"/>
    </source>
</evidence>
<dbReference type="PANTHER" id="PTHR30511:SF0">
    <property type="entry name" value="ALANINE RACEMASE, CATABOLIC-RELATED"/>
    <property type="match status" value="1"/>
</dbReference>
<dbReference type="InterPro" id="IPR001608">
    <property type="entry name" value="Ala_racemase_N"/>
</dbReference>
<protein>
    <recommendedName>
        <fullName evidence="5">Alanine racemase</fullName>
        <ecNumber evidence="5">5.1.1.1</ecNumber>
    </recommendedName>
</protein>
<dbReference type="Proteomes" id="UP000009885">
    <property type="component" value="Unassembled WGS sequence"/>
</dbReference>
<dbReference type="HAMAP" id="MF_01201">
    <property type="entry name" value="Ala_racemase"/>
    <property type="match status" value="1"/>
</dbReference>
<dbReference type="GO" id="GO:0030632">
    <property type="term" value="P:D-alanine biosynthetic process"/>
    <property type="evidence" value="ECO:0007669"/>
    <property type="project" value="UniProtKB-UniRule"/>
</dbReference>
<sequence>MSQKFYRPNYLNVDLDAIHSNYQALGRLHPNKIVMPVVKANAYGLGSVEVAKHLVNKGAEFIAVATLDEAIELRMHGIKSKILILGVIPPESINKAIQHRVAITVASKEWLEEAITHLNEKKKKKLWMHIKIDSGMNRLGIKEPDTYHDVIKMIKKTDRFIFEGVFTHFACADEDDDSAKKQYKRFKKVIEQDETPEYIHAQNSAGTLRFDAPICNAVRVGLSLYGYYPSKFIEENTSLRLRPSAQWVAGVLQTKDLKQGERVSYGHTYEAEEDMRIAILPVGYADGYLRCMQGAYVNINGEQCEVVGRVCMDQIVVRVSENVKAGDEAILLDHHANNKQSAEHLADIQNTINYEILCNLSRRIPRVYHTGDTFEIYNELLK</sequence>
<dbReference type="InterPro" id="IPR029066">
    <property type="entry name" value="PLP-binding_barrel"/>
</dbReference>
<evidence type="ECO:0000256" key="2">
    <source>
        <dbReference type="ARBA" id="ARBA00001933"/>
    </source>
</evidence>
<comment type="catalytic activity">
    <reaction evidence="1 5">
        <text>L-alanine = D-alanine</text>
        <dbReference type="Rhea" id="RHEA:20249"/>
        <dbReference type="ChEBI" id="CHEBI:57416"/>
        <dbReference type="ChEBI" id="CHEBI:57972"/>
        <dbReference type="EC" id="5.1.1.1"/>
    </reaction>
</comment>
<dbReference type="FunFam" id="3.20.20.10:FF:000002">
    <property type="entry name" value="Alanine racemase"/>
    <property type="match status" value="1"/>
</dbReference>
<dbReference type="InterPro" id="IPR020622">
    <property type="entry name" value="Ala_racemase_pyridoxalP-BS"/>
</dbReference>
<dbReference type="InterPro" id="IPR000821">
    <property type="entry name" value="Ala_racemase"/>
</dbReference>
<dbReference type="InterPro" id="IPR009006">
    <property type="entry name" value="Ala_racemase/Decarboxylase_C"/>
</dbReference>
<comment type="caution">
    <text evidence="9">The sequence shown here is derived from an EMBL/GenBank/DDBJ whole genome shotgun (WGS) entry which is preliminary data.</text>
</comment>
<comment type="pathway">
    <text evidence="5">Amino-acid biosynthesis; D-alanine biosynthesis; D-alanine from L-alanine: step 1/1.</text>
</comment>
<feature type="binding site" evidence="5 7">
    <location>
        <position position="312"/>
    </location>
    <ligand>
        <name>substrate</name>
    </ligand>
</feature>
<dbReference type="PROSITE" id="PS00395">
    <property type="entry name" value="ALANINE_RACEMASE"/>
    <property type="match status" value="1"/>
</dbReference>
<dbReference type="SUPFAM" id="SSF51419">
    <property type="entry name" value="PLP-binding barrel"/>
    <property type="match status" value="1"/>
</dbReference>
<proteinExistence type="inferred from homology"/>
<evidence type="ECO:0000256" key="5">
    <source>
        <dbReference type="HAMAP-Rule" id="MF_01201"/>
    </source>
</evidence>
<dbReference type="AlphaFoldDB" id="K9AM35"/>
<feature type="binding site" evidence="5 7">
    <location>
        <position position="138"/>
    </location>
    <ligand>
        <name>substrate</name>
    </ligand>
</feature>
<feature type="active site" description="Proton acceptor; specific for D-alanine" evidence="5">
    <location>
        <position position="39"/>
    </location>
</feature>
<feature type="domain" description="Alanine racemase C-terminal" evidence="8">
    <location>
        <begin position="244"/>
        <end position="369"/>
    </location>
</feature>
<evidence type="ECO:0000256" key="1">
    <source>
        <dbReference type="ARBA" id="ARBA00000316"/>
    </source>
</evidence>
<dbReference type="NCBIfam" id="TIGR00492">
    <property type="entry name" value="alr"/>
    <property type="match status" value="1"/>
</dbReference>
<evidence type="ECO:0000256" key="6">
    <source>
        <dbReference type="PIRSR" id="PIRSR600821-50"/>
    </source>
</evidence>
<evidence type="ECO:0000256" key="3">
    <source>
        <dbReference type="ARBA" id="ARBA00022898"/>
    </source>
</evidence>
<dbReference type="EC" id="5.1.1.1" evidence="5"/>
<dbReference type="PRINTS" id="PR00992">
    <property type="entry name" value="ALARACEMASE"/>
</dbReference>
<keyword evidence="4 5" id="KW-0413">Isomerase</keyword>
<dbReference type="RefSeq" id="WP_009383895.1">
    <property type="nucleotide sequence ID" value="NZ_AMSQ01000012.1"/>
</dbReference>
<dbReference type="Pfam" id="PF01168">
    <property type="entry name" value="Ala_racemase_N"/>
    <property type="match status" value="1"/>
</dbReference>
<dbReference type="STRING" id="1229783.C273_07822"/>
<feature type="active site" description="Proton acceptor; specific for L-alanine" evidence="5">
    <location>
        <position position="265"/>
    </location>
</feature>
<dbReference type="Gene3D" id="2.40.37.10">
    <property type="entry name" value="Lyase, Ornithine Decarboxylase, Chain A, domain 1"/>
    <property type="match status" value="1"/>
</dbReference>
<evidence type="ECO:0000259" key="8">
    <source>
        <dbReference type="SMART" id="SM01005"/>
    </source>
</evidence>
<dbReference type="OrthoDB" id="9813814at2"/>
<dbReference type="GO" id="GO:0030170">
    <property type="term" value="F:pyridoxal phosphate binding"/>
    <property type="evidence" value="ECO:0007669"/>
    <property type="project" value="UniProtKB-UniRule"/>
</dbReference>
<keyword evidence="3 5" id="KW-0663">Pyridoxal phosphate</keyword>
<dbReference type="GO" id="GO:0009252">
    <property type="term" value="P:peptidoglycan biosynthetic process"/>
    <property type="evidence" value="ECO:0007669"/>
    <property type="project" value="TreeGrafter"/>
</dbReference>
<dbReference type="GO" id="GO:0008784">
    <property type="term" value="F:alanine racemase activity"/>
    <property type="evidence" value="ECO:0007669"/>
    <property type="project" value="UniProtKB-UniRule"/>
</dbReference>
<dbReference type="Gene3D" id="3.20.20.10">
    <property type="entry name" value="Alanine racemase"/>
    <property type="match status" value="1"/>
</dbReference>
<dbReference type="EMBL" id="AMSQ01000012">
    <property type="protein sequence ID" value="EKU47131.1"/>
    <property type="molecule type" value="Genomic_DNA"/>
</dbReference>
<dbReference type="eggNOG" id="COG0787">
    <property type="taxonomic scope" value="Bacteria"/>
</dbReference>
<dbReference type="PATRIC" id="fig|1229783.3.peg.1577"/>
<dbReference type="InterPro" id="IPR011079">
    <property type="entry name" value="Ala_racemase_C"/>
</dbReference>
<evidence type="ECO:0000256" key="7">
    <source>
        <dbReference type="PIRSR" id="PIRSR600821-52"/>
    </source>
</evidence>
<gene>
    <name evidence="9" type="primary">alr</name>
    <name evidence="9" type="ORF">C273_07822</name>
</gene>
<dbReference type="PANTHER" id="PTHR30511">
    <property type="entry name" value="ALANINE RACEMASE"/>
    <property type="match status" value="1"/>
</dbReference>
<dbReference type="FunFam" id="2.40.37.10:FF:000006">
    <property type="entry name" value="Alanine racemase"/>
    <property type="match status" value="1"/>
</dbReference>
<dbReference type="UniPathway" id="UPA00042">
    <property type="reaction ID" value="UER00497"/>
</dbReference>
<organism evidence="9 10">
    <name type="scientific">Staphylococcus massiliensis S46</name>
    <dbReference type="NCBI Taxonomy" id="1229783"/>
    <lineage>
        <taxon>Bacteria</taxon>
        <taxon>Bacillati</taxon>
        <taxon>Bacillota</taxon>
        <taxon>Bacilli</taxon>
        <taxon>Bacillales</taxon>
        <taxon>Staphylococcaceae</taxon>
        <taxon>Staphylococcus</taxon>
    </lineage>
</organism>
<dbReference type="CDD" id="cd00430">
    <property type="entry name" value="PLPDE_III_AR"/>
    <property type="match status" value="1"/>
</dbReference>
<keyword evidence="10" id="KW-1185">Reference proteome</keyword>
<feature type="modified residue" description="N6-(pyridoxal phosphate)lysine" evidence="5 6">
    <location>
        <position position="39"/>
    </location>
</feature>
<dbReference type="GO" id="GO:0005829">
    <property type="term" value="C:cytosol"/>
    <property type="evidence" value="ECO:0007669"/>
    <property type="project" value="TreeGrafter"/>
</dbReference>
<evidence type="ECO:0000313" key="9">
    <source>
        <dbReference type="EMBL" id="EKU47131.1"/>
    </source>
</evidence>
<dbReference type="SMART" id="SM01005">
    <property type="entry name" value="Ala_racemase_C"/>
    <property type="match status" value="1"/>
</dbReference>
<comment type="similarity">
    <text evidence="5">Belongs to the alanine racemase family.</text>
</comment>
<comment type="cofactor">
    <cofactor evidence="2 5 6">
        <name>pyridoxal 5'-phosphate</name>
        <dbReference type="ChEBI" id="CHEBI:597326"/>
    </cofactor>
</comment>